<dbReference type="Pfam" id="PF00535">
    <property type="entry name" value="Glycos_transf_2"/>
    <property type="match status" value="1"/>
</dbReference>
<evidence type="ECO:0000313" key="2">
    <source>
        <dbReference type="EMBL" id="KAB8133670.1"/>
    </source>
</evidence>
<dbReference type="Proteomes" id="UP000480246">
    <property type="component" value="Unassembled WGS sequence"/>
</dbReference>
<name>A0A7C8KYX1_9BACI</name>
<dbReference type="Gene3D" id="3.90.550.10">
    <property type="entry name" value="Spore Coat Polysaccharide Biosynthesis Protein SpsA, Chain A"/>
    <property type="match status" value="1"/>
</dbReference>
<dbReference type="RefSeq" id="WP_153403780.1">
    <property type="nucleotide sequence ID" value="NZ_ML762431.1"/>
</dbReference>
<dbReference type="PANTHER" id="PTHR43685">
    <property type="entry name" value="GLYCOSYLTRANSFERASE"/>
    <property type="match status" value="1"/>
</dbReference>
<keyword evidence="3" id="KW-1185">Reference proteome</keyword>
<sequence length="326" mass="37615">MLVSIVTVFYNREGRILNSVNSLLNQTYQNIEIIAVDDGSTDNTLKELKSIKNPRLKVITHENCGFTKSIIKAIDSANAEIIAVHGSGDYSYPERIKRQLEILLSNHEIGVVGCYVENYNIYNESININKPNINSIDNATKSLINKNCFTHGEVMFRKEVYYKAGKYRHFFIFAQDRDLWLRMSLITKFGVVKEVLYKRYTFKDGVSGSTEKQLMQSYYSQFAIQCLQMRLKQGVDHIDLHGEHAAFFLKKDQNLAKRLLRLAILEIHNKNFNNAKSITLMSIEIKKNIFNIGLLLLINLASANDFFYGKVIKLLSLKKKLRLWKN</sequence>
<proteinExistence type="predicted"/>
<accession>A0A7C8KYX1</accession>
<dbReference type="AlphaFoldDB" id="A0A7C8KYX1"/>
<dbReference type="GO" id="GO:0016740">
    <property type="term" value="F:transferase activity"/>
    <property type="evidence" value="ECO:0007669"/>
    <property type="project" value="UniProtKB-KW"/>
</dbReference>
<evidence type="ECO:0000313" key="3">
    <source>
        <dbReference type="Proteomes" id="UP000480246"/>
    </source>
</evidence>
<dbReference type="EMBL" id="WEID01000057">
    <property type="protein sequence ID" value="KAB8133670.1"/>
    <property type="molecule type" value="Genomic_DNA"/>
</dbReference>
<organism evidence="2 3">
    <name type="scientific">Gracilibacillus oryzae</name>
    <dbReference type="NCBI Taxonomy" id="1672701"/>
    <lineage>
        <taxon>Bacteria</taxon>
        <taxon>Bacillati</taxon>
        <taxon>Bacillota</taxon>
        <taxon>Bacilli</taxon>
        <taxon>Bacillales</taxon>
        <taxon>Bacillaceae</taxon>
        <taxon>Gracilibacillus</taxon>
    </lineage>
</organism>
<keyword evidence="2" id="KW-0808">Transferase</keyword>
<feature type="domain" description="Glycosyltransferase 2-like" evidence="1">
    <location>
        <begin position="4"/>
        <end position="162"/>
    </location>
</feature>
<gene>
    <name evidence="2" type="ORF">F9U64_12275</name>
</gene>
<dbReference type="InterPro" id="IPR050834">
    <property type="entry name" value="Glycosyltransf_2"/>
</dbReference>
<protein>
    <submittedName>
        <fullName evidence="2">Glycosyltransferase</fullName>
    </submittedName>
</protein>
<dbReference type="PANTHER" id="PTHR43685:SF2">
    <property type="entry name" value="GLYCOSYLTRANSFERASE 2-LIKE DOMAIN-CONTAINING PROTEIN"/>
    <property type="match status" value="1"/>
</dbReference>
<dbReference type="InterPro" id="IPR001173">
    <property type="entry name" value="Glyco_trans_2-like"/>
</dbReference>
<evidence type="ECO:0000259" key="1">
    <source>
        <dbReference type="Pfam" id="PF00535"/>
    </source>
</evidence>
<reference evidence="2 3" key="1">
    <citation type="submission" date="2019-10" db="EMBL/GenBank/DDBJ databases">
        <title>Gracilibacillus sp. nov. isolated from rice seeds.</title>
        <authorList>
            <person name="He S."/>
        </authorList>
    </citation>
    <scope>NUCLEOTIDE SEQUENCE [LARGE SCALE GENOMIC DNA]</scope>
    <source>
        <strain evidence="2 3">TD8</strain>
    </source>
</reference>
<comment type="caution">
    <text evidence="2">The sequence shown here is derived from an EMBL/GenBank/DDBJ whole genome shotgun (WGS) entry which is preliminary data.</text>
</comment>
<dbReference type="OrthoDB" id="9815829at2"/>
<dbReference type="InterPro" id="IPR029044">
    <property type="entry name" value="Nucleotide-diphossugar_trans"/>
</dbReference>
<dbReference type="SUPFAM" id="SSF53448">
    <property type="entry name" value="Nucleotide-diphospho-sugar transferases"/>
    <property type="match status" value="1"/>
</dbReference>